<dbReference type="GO" id="GO:0004674">
    <property type="term" value="F:protein serine/threonine kinase activity"/>
    <property type="evidence" value="ECO:0007669"/>
    <property type="project" value="UniProtKB-KW"/>
</dbReference>
<feature type="binding site" evidence="7">
    <location>
        <position position="36"/>
    </location>
    <ligand>
        <name>ATP</name>
        <dbReference type="ChEBI" id="CHEBI:30616"/>
    </ligand>
</feature>
<feature type="region of interest" description="Disordered" evidence="8">
    <location>
        <begin position="264"/>
        <end position="357"/>
    </location>
</feature>
<dbReference type="PROSITE" id="PS00107">
    <property type="entry name" value="PROTEIN_KINASE_ATP"/>
    <property type="match status" value="1"/>
</dbReference>
<feature type="region of interest" description="Disordered" evidence="8">
    <location>
        <begin position="384"/>
        <end position="455"/>
    </location>
</feature>
<dbReference type="EMBL" id="FSQT01000001">
    <property type="protein sequence ID" value="SIM44703.1"/>
    <property type="molecule type" value="Genomic_DNA"/>
</dbReference>
<accession>A0A1N5T8C6</accession>
<gene>
    <name evidence="10" type="ORF">SAMN04489832_0028</name>
</gene>
<evidence type="ECO:0000259" key="9">
    <source>
        <dbReference type="PROSITE" id="PS50011"/>
    </source>
</evidence>
<dbReference type="InterPro" id="IPR008271">
    <property type="entry name" value="Ser/Thr_kinase_AS"/>
</dbReference>
<keyword evidence="4 7" id="KW-0547">Nucleotide-binding</keyword>
<organism evidence="10 11">
    <name type="scientific">Micromonospora cremea</name>
    <dbReference type="NCBI Taxonomy" id="709881"/>
    <lineage>
        <taxon>Bacteria</taxon>
        <taxon>Bacillati</taxon>
        <taxon>Actinomycetota</taxon>
        <taxon>Actinomycetes</taxon>
        <taxon>Micromonosporales</taxon>
        <taxon>Micromonosporaceae</taxon>
        <taxon>Micromonospora</taxon>
    </lineage>
</organism>
<dbReference type="PANTHER" id="PTHR43289:SF6">
    <property type="entry name" value="SERINE_THREONINE-PROTEIN KINASE NEKL-3"/>
    <property type="match status" value="1"/>
</dbReference>
<feature type="compositionally biased region" description="Pro residues" evidence="8">
    <location>
        <begin position="421"/>
        <end position="437"/>
    </location>
</feature>
<dbReference type="STRING" id="709881.SAMN04489832_0028"/>
<name>A0A1N5T8C6_9ACTN</name>
<dbReference type="Pfam" id="PF00069">
    <property type="entry name" value="Pkinase"/>
    <property type="match status" value="1"/>
</dbReference>
<dbReference type="InterPro" id="IPR017441">
    <property type="entry name" value="Protein_kinase_ATP_BS"/>
</dbReference>
<dbReference type="Gene3D" id="1.10.510.10">
    <property type="entry name" value="Transferase(Phosphotransferase) domain 1"/>
    <property type="match status" value="1"/>
</dbReference>
<reference evidence="11" key="1">
    <citation type="submission" date="2016-12" db="EMBL/GenBank/DDBJ databases">
        <authorList>
            <person name="Varghese N."/>
            <person name="Submissions S."/>
        </authorList>
    </citation>
    <scope>NUCLEOTIDE SEQUENCE [LARGE SCALE GENOMIC DNA]</scope>
    <source>
        <strain evidence="11">DSM 45599</strain>
    </source>
</reference>
<dbReference type="GO" id="GO:0005524">
    <property type="term" value="F:ATP binding"/>
    <property type="evidence" value="ECO:0007669"/>
    <property type="project" value="UniProtKB-UniRule"/>
</dbReference>
<evidence type="ECO:0000256" key="7">
    <source>
        <dbReference type="PROSITE-ProRule" id="PRU10141"/>
    </source>
</evidence>
<dbReference type="InterPro" id="IPR000719">
    <property type="entry name" value="Prot_kinase_dom"/>
</dbReference>
<dbReference type="Gene3D" id="3.30.200.20">
    <property type="entry name" value="Phosphorylase Kinase, domain 1"/>
    <property type="match status" value="1"/>
</dbReference>
<dbReference type="CDD" id="cd14014">
    <property type="entry name" value="STKc_PknB_like"/>
    <property type="match status" value="1"/>
</dbReference>
<feature type="domain" description="Protein kinase" evidence="9">
    <location>
        <begin position="7"/>
        <end position="262"/>
    </location>
</feature>
<proteinExistence type="predicted"/>
<dbReference type="SUPFAM" id="SSF56112">
    <property type="entry name" value="Protein kinase-like (PK-like)"/>
    <property type="match status" value="1"/>
</dbReference>
<feature type="compositionally biased region" description="Low complexity" evidence="8">
    <location>
        <begin position="348"/>
        <end position="357"/>
    </location>
</feature>
<dbReference type="RefSeq" id="WP_074307701.1">
    <property type="nucleotide sequence ID" value="NZ_FSQT01000001.1"/>
</dbReference>
<evidence type="ECO:0000313" key="11">
    <source>
        <dbReference type="Proteomes" id="UP000185124"/>
    </source>
</evidence>
<dbReference type="PANTHER" id="PTHR43289">
    <property type="entry name" value="MITOGEN-ACTIVATED PROTEIN KINASE KINASE KINASE 20-RELATED"/>
    <property type="match status" value="1"/>
</dbReference>
<feature type="compositionally biased region" description="Low complexity" evidence="8">
    <location>
        <begin position="314"/>
        <end position="336"/>
    </location>
</feature>
<keyword evidence="11" id="KW-1185">Reference proteome</keyword>
<evidence type="ECO:0000313" key="10">
    <source>
        <dbReference type="EMBL" id="SIM44703.1"/>
    </source>
</evidence>
<dbReference type="InterPro" id="IPR011009">
    <property type="entry name" value="Kinase-like_dom_sf"/>
</dbReference>
<evidence type="ECO:0000256" key="2">
    <source>
        <dbReference type="ARBA" id="ARBA00022527"/>
    </source>
</evidence>
<protein>
    <recommendedName>
        <fullName evidence="1">non-specific serine/threonine protein kinase</fullName>
        <ecNumber evidence="1">2.7.11.1</ecNumber>
    </recommendedName>
</protein>
<keyword evidence="6 7" id="KW-0067">ATP-binding</keyword>
<dbReference type="PROSITE" id="PS00108">
    <property type="entry name" value="PROTEIN_KINASE_ST"/>
    <property type="match status" value="1"/>
</dbReference>
<feature type="compositionally biased region" description="Basic and acidic residues" evidence="8">
    <location>
        <begin position="277"/>
        <end position="291"/>
    </location>
</feature>
<evidence type="ECO:0000256" key="8">
    <source>
        <dbReference type="SAM" id="MobiDB-lite"/>
    </source>
</evidence>
<evidence type="ECO:0000256" key="6">
    <source>
        <dbReference type="ARBA" id="ARBA00022840"/>
    </source>
</evidence>
<evidence type="ECO:0000256" key="1">
    <source>
        <dbReference type="ARBA" id="ARBA00012513"/>
    </source>
</evidence>
<evidence type="ECO:0000256" key="5">
    <source>
        <dbReference type="ARBA" id="ARBA00022777"/>
    </source>
</evidence>
<keyword evidence="3" id="KW-0808">Transferase</keyword>
<dbReference type="Proteomes" id="UP000185124">
    <property type="component" value="Unassembled WGS sequence"/>
</dbReference>
<dbReference type="SMART" id="SM00220">
    <property type="entry name" value="S_TKc"/>
    <property type="match status" value="1"/>
</dbReference>
<evidence type="ECO:0000256" key="3">
    <source>
        <dbReference type="ARBA" id="ARBA00022679"/>
    </source>
</evidence>
<dbReference type="PROSITE" id="PS50011">
    <property type="entry name" value="PROTEIN_KINASE_DOM"/>
    <property type="match status" value="1"/>
</dbReference>
<feature type="compositionally biased region" description="Low complexity" evidence="8">
    <location>
        <begin position="440"/>
        <end position="455"/>
    </location>
</feature>
<keyword evidence="5 10" id="KW-0418">Kinase</keyword>
<keyword evidence="2" id="KW-0723">Serine/threonine-protein kinase</keyword>
<dbReference type="AlphaFoldDB" id="A0A1N5T8C6"/>
<sequence length="602" mass="62795">MLIAGRYRLLDLVGRGGMGRVWRARDEMLHREVAVKEVVPPSWLADHERAELRSRTLREARAAARLNHPAVVRLYDVVPVEGSPWIVMEYVPSRTLQDVLDTEGPLAPAESARIGLALLGALRAAHTAGVLHRDVKPQNVLVAHDGRVMLTDFGLATFDGGDGAMTRPGMVLGSPQYVAPERAAEGASTVAADLWSLGATLHTTVEGRSPYARGTAMATLSALAAGPPDPAPHAGPLAPVLAGLLRRDPRDRLDHEAARRLLTAAATGRTSPPPAPHRAEPAAEVADRPDAPTELSDQAFTTPLPGPDQPTAERAGVPGDPPAGDGTAGRADAPARQATGEVAPDAPARTVGRPAGRTARRAALVVTALLVAAAAGVGTALAVTDDEPTGTAGRSTTAPPPDRPPDDRGPGGPFGHRPDRPGPPPGGGAFPPPPFPCVRPDAVGAPVPAASPAPGERFRPPTGWVWHADTTGFRVSVPATWHYSRDGTVACFQDPATGRAFSVAEGGATDPLVRLKSLRDVAAGSGALPGYDEIRLAAGGGGAEWESRWTAPYGARLHARQHVAGTPAGSDRWTLGWITDDRDWAAATADWTAVRTSFRPPR</sequence>
<dbReference type="EC" id="2.7.11.1" evidence="1"/>
<evidence type="ECO:0000256" key="4">
    <source>
        <dbReference type="ARBA" id="ARBA00022741"/>
    </source>
</evidence>